<reference evidence="1 2" key="1">
    <citation type="submission" date="2019-03" db="EMBL/GenBank/DDBJ databases">
        <title>Single cell metagenomics reveals metabolic interactions within the superorganism composed of flagellate Streblomastix strix and complex community of Bacteroidetes bacteria on its surface.</title>
        <authorList>
            <person name="Treitli S.C."/>
            <person name="Kolisko M."/>
            <person name="Husnik F."/>
            <person name="Keeling P."/>
            <person name="Hampl V."/>
        </authorList>
    </citation>
    <scope>NUCLEOTIDE SEQUENCE [LARGE SCALE GENOMIC DNA]</scope>
    <source>
        <strain evidence="1">ST1C</strain>
    </source>
</reference>
<dbReference type="EMBL" id="SNRW01001526">
    <property type="protein sequence ID" value="KAA6396067.1"/>
    <property type="molecule type" value="Genomic_DNA"/>
</dbReference>
<comment type="caution">
    <text evidence="1">The sequence shown here is derived from an EMBL/GenBank/DDBJ whole genome shotgun (WGS) entry which is preliminary data.</text>
</comment>
<sequence>MAEEQVLLLARAASSQTNADAALFELSQIFCVNENIQVRLLICDTLEALQPNLCQSNIPERIQRNFYAVLQSTDHMARALALRAATSLLPTLGFDNTLASCITDTLKGDTTRPEYKMAIKCLPYIFEYFEDGSASTQALILEILSAFIISQENNRSKYQ</sequence>
<dbReference type="Gene3D" id="1.25.10.10">
    <property type="entry name" value="Leucine-rich Repeat Variant"/>
    <property type="match status" value="1"/>
</dbReference>
<dbReference type="InterPro" id="IPR016024">
    <property type="entry name" value="ARM-type_fold"/>
</dbReference>
<evidence type="ECO:0000313" key="1">
    <source>
        <dbReference type="EMBL" id="KAA6396067.1"/>
    </source>
</evidence>
<dbReference type="InterPro" id="IPR011989">
    <property type="entry name" value="ARM-like"/>
</dbReference>
<dbReference type="AlphaFoldDB" id="A0A5J4WLV8"/>
<protein>
    <recommendedName>
        <fullName evidence="3">Clathrin/coatomer adaptor adaptin-like N-terminal domain-containing protein</fullName>
    </recommendedName>
</protein>
<evidence type="ECO:0008006" key="3">
    <source>
        <dbReference type="Google" id="ProtNLM"/>
    </source>
</evidence>
<name>A0A5J4WLV8_9EUKA</name>
<accession>A0A5J4WLV8</accession>
<proteinExistence type="predicted"/>
<evidence type="ECO:0000313" key="2">
    <source>
        <dbReference type="Proteomes" id="UP000324800"/>
    </source>
</evidence>
<gene>
    <name evidence="1" type="ORF">EZS28_008408</name>
</gene>
<organism evidence="1 2">
    <name type="scientific">Streblomastix strix</name>
    <dbReference type="NCBI Taxonomy" id="222440"/>
    <lineage>
        <taxon>Eukaryota</taxon>
        <taxon>Metamonada</taxon>
        <taxon>Preaxostyla</taxon>
        <taxon>Oxymonadida</taxon>
        <taxon>Streblomastigidae</taxon>
        <taxon>Streblomastix</taxon>
    </lineage>
</organism>
<dbReference type="Proteomes" id="UP000324800">
    <property type="component" value="Unassembled WGS sequence"/>
</dbReference>
<dbReference type="SUPFAM" id="SSF48371">
    <property type="entry name" value="ARM repeat"/>
    <property type="match status" value="1"/>
</dbReference>